<comment type="caution">
    <text evidence="1">The sequence shown here is derived from an EMBL/GenBank/DDBJ whole genome shotgun (WGS) entry which is preliminary data.</text>
</comment>
<evidence type="ECO:0000313" key="1">
    <source>
        <dbReference type="EMBL" id="SXD96742.1"/>
    </source>
</evidence>
<proteinExistence type="predicted"/>
<accession>A0A6C2VFY3</accession>
<sequence length="357" mass="42264">MAILHPQECWLLERAMSVEYYRKRYEAWRTLVELCEYQVAEWAKSMPLDIRRRPLYEQIDAVWGGRVLPNIRGTLKSVHYDFLQRQQNDPNALHSGGNISSDRRGLIDYFPNWMPDVAQKQYQKLLWRAGFYDDLIKDTSTGYWYEGSLTYYYEESLYGPLALPMQLPLYELDHSVYLREGDPVTIDGLYLPDLLDAGARLMYLRENIPDAWQGRMRTQYVNDVGQQEYYWEEGAWTKTNWIRIRRVKNRFINVPLEGFFPRGTPEELYNWPQRQQQYITEQQRISASSGEPCPHGGEWSIFVEDKPVTVTLEQGELMPEWEDRIMEEEHKQGEKFHVLWSLMARHDGGPVWVSEAG</sequence>
<gene>
    <name evidence="1" type="ORF">SAMEA3538780_03190</name>
</gene>
<reference evidence="1 2" key="1">
    <citation type="submission" date="2018-08" db="EMBL/GenBank/DDBJ databases">
        <authorList>
            <consortium name="Pathogen Informatics"/>
        </authorList>
    </citation>
    <scope>NUCLEOTIDE SEQUENCE [LARGE SCALE GENOMIC DNA]</scope>
    <source>
        <strain evidence="1 2">EuSCAPE_IT371</strain>
    </source>
</reference>
<accession>A0A6I7KVD1</accession>
<dbReference type="RefSeq" id="WP_025713300.1">
    <property type="nucleotide sequence ID" value="NZ_CAAHGB010000003.1"/>
</dbReference>
<protein>
    <submittedName>
        <fullName evidence="1">Uncharacterized protein conserved in bacteria</fullName>
    </submittedName>
</protein>
<dbReference type="Proteomes" id="UP000257712">
    <property type="component" value="Unassembled WGS sequence"/>
</dbReference>
<organism evidence="1 2">
    <name type="scientific">Klebsiella quasivariicola</name>
    <dbReference type="NCBI Taxonomy" id="2026240"/>
    <lineage>
        <taxon>Bacteria</taxon>
        <taxon>Pseudomonadati</taxon>
        <taxon>Pseudomonadota</taxon>
        <taxon>Gammaproteobacteria</taxon>
        <taxon>Enterobacterales</taxon>
        <taxon>Enterobacteriaceae</taxon>
        <taxon>Klebsiella/Raoultella group</taxon>
        <taxon>Klebsiella</taxon>
        <taxon>Klebsiella pneumoniae complex</taxon>
    </lineage>
</organism>
<dbReference type="EMBL" id="UJZG01000009">
    <property type="protein sequence ID" value="SXD96742.1"/>
    <property type="molecule type" value="Genomic_DNA"/>
</dbReference>
<name>A0A6C2VFY3_9ENTR</name>
<dbReference type="GeneID" id="69753711"/>
<evidence type="ECO:0000313" key="2">
    <source>
        <dbReference type="Proteomes" id="UP000257712"/>
    </source>
</evidence>
<dbReference type="AlphaFoldDB" id="A0A6C2VFY3"/>